<keyword evidence="1" id="KW-0732">Signal</keyword>
<organism evidence="4 5">
    <name type="scientific">Calothrix parasitica NIES-267</name>
    <dbReference type="NCBI Taxonomy" id="1973488"/>
    <lineage>
        <taxon>Bacteria</taxon>
        <taxon>Bacillati</taxon>
        <taxon>Cyanobacteriota</taxon>
        <taxon>Cyanophyceae</taxon>
        <taxon>Nostocales</taxon>
        <taxon>Calotrichaceae</taxon>
        <taxon>Calothrix</taxon>
    </lineage>
</organism>
<dbReference type="Gene3D" id="2.130.10.10">
    <property type="entry name" value="YVTN repeat-like/Quinoprotein amine dehydrogenase"/>
    <property type="match status" value="2"/>
</dbReference>
<dbReference type="InterPro" id="IPR052956">
    <property type="entry name" value="Mesenchyme-surface_protein"/>
</dbReference>
<dbReference type="InterPro" id="IPR011048">
    <property type="entry name" value="Haem_d1_sf"/>
</dbReference>
<keyword evidence="5" id="KW-1185">Reference proteome</keyword>
<evidence type="ECO:0000259" key="3">
    <source>
        <dbReference type="Pfam" id="PF22494"/>
    </source>
</evidence>
<feature type="domain" description="Phytase-like" evidence="2">
    <location>
        <begin position="453"/>
        <end position="707"/>
    </location>
</feature>
<feature type="domain" description="Choice-of-anchor I" evidence="3">
    <location>
        <begin position="38"/>
        <end position="301"/>
    </location>
</feature>
<evidence type="ECO:0000313" key="4">
    <source>
        <dbReference type="EMBL" id="BAY85465.1"/>
    </source>
</evidence>
<evidence type="ECO:0000256" key="1">
    <source>
        <dbReference type="SAM" id="SignalP"/>
    </source>
</evidence>
<dbReference type="AlphaFoldDB" id="A0A1Z4LW35"/>
<sequence length="720" mass="78045">MAFSIRSLLSTFLVSAGFLLTTSSANALPVRSFTPINRYVVDGAVAEIIAATPDGMTVVYTNADDKNIGLLDISKPSIPQVIGTVDVSAFGEPTSVAVTPNGQYALVSVLDKTKKIADQKPGTLVFINLQTKSIVGQVKLAGIGPDSLAITPDGSKAIIAIEDEEDEDNLPGSRPGSVNFITINYSNPSLSQVNNVALDLQGIDGVNYQKDPQPEFVAISKDGKTAAISIQENNAIAIMDIASEKVIRIFSAGTSKHERADLKKDKKISFTQSFEGRREPDAIAFTADGKYIITANEGDTKKKTFGDGIYSGGRGWSIFDLEGNVVYDSGSSLEEEAVIRGHYPDGRSKKRGIEVEGVAVASFNNQEFAFVASERGSFLAVYDLSNIKNPQLVSFLPTGMAPEGILPIPQRNLVLTANEKDGTIDTFRSSIFDFNPFQTNGEPDVVGTLENPYAALSGWTQAPGNPNKFYAVPDNAVAPSKIFNLELQGKKLVVTDAIELTKQGKAAKYDLEGITVAPNGGFWVVSEGDNRKGKQRPNVLVKLNNQGEVEQEVFLPQDAAAKIQRFGFEGVTTSADGSKVYVAVQREFKGEDKVRIAEYNVASKTWNYYFYSLDTDNKKGWVGNSEIARDIDGSFLVIERDNQGGKKGASNVRVKRIYRFSLNGVRPGETVSKQLVADLTKDYDWYEEKVEGLAVTNNGYWVISDNDGGTISTRALFIGR</sequence>
<dbReference type="Pfam" id="PF13449">
    <property type="entry name" value="Phytase-like"/>
    <property type="match status" value="1"/>
</dbReference>
<protein>
    <submittedName>
        <fullName evidence="4">Uncharacterized protein</fullName>
    </submittedName>
</protein>
<dbReference type="PANTHER" id="PTHR46928">
    <property type="entry name" value="MESENCHYME-SPECIFIC CELL SURFACE GLYCOPROTEIN"/>
    <property type="match status" value="1"/>
</dbReference>
<gene>
    <name evidence="4" type="ORF">NIES267_49650</name>
</gene>
<dbReference type="Pfam" id="PF22494">
    <property type="entry name" value="choice_anch_I"/>
    <property type="match status" value="1"/>
</dbReference>
<dbReference type="InterPro" id="IPR015943">
    <property type="entry name" value="WD40/YVTN_repeat-like_dom_sf"/>
</dbReference>
<dbReference type="EMBL" id="AP018227">
    <property type="protein sequence ID" value="BAY85465.1"/>
    <property type="molecule type" value="Genomic_DNA"/>
</dbReference>
<evidence type="ECO:0000259" key="2">
    <source>
        <dbReference type="Pfam" id="PF13449"/>
    </source>
</evidence>
<dbReference type="InterPro" id="IPR027372">
    <property type="entry name" value="Phytase-like_dom"/>
</dbReference>
<proteinExistence type="predicted"/>
<reference evidence="4 5" key="1">
    <citation type="submission" date="2017-06" db="EMBL/GenBank/DDBJ databases">
        <title>Genome sequencing of cyanobaciteial culture collection at National Institute for Environmental Studies (NIES).</title>
        <authorList>
            <person name="Hirose Y."/>
            <person name="Shimura Y."/>
            <person name="Fujisawa T."/>
            <person name="Nakamura Y."/>
            <person name="Kawachi M."/>
        </authorList>
    </citation>
    <scope>NUCLEOTIDE SEQUENCE [LARGE SCALE GENOMIC DNA]</scope>
    <source>
        <strain evidence="4 5">NIES-267</strain>
    </source>
</reference>
<feature type="chain" id="PRO_5012803183" evidence="1">
    <location>
        <begin position="28"/>
        <end position="720"/>
    </location>
</feature>
<dbReference type="InterPro" id="IPR055188">
    <property type="entry name" value="Choice_anch_I"/>
</dbReference>
<dbReference type="SUPFAM" id="SSF82171">
    <property type="entry name" value="DPP6 N-terminal domain-like"/>
    <property type="match status" value="1"/>
</dbReference>
<dbReference type="OrthoDB" id="9768561at2"/>
<dbReference type="SUPFAM" id="SSF51004">
    <property type="entry name" value="C-terminal (heme d1) domain of cytochrome cd1-nitrite reductase"/>
    <property type="match status" value="1"/>
</dbReference>
<evidence type="ECO:0000313" key="5">
    <source>
        <dbReference type="Proteomes" id="UP000218418"/>
    </source>
</evidence>
<name>A0A1Z4LW35_9CYAN</name>
<dbReference type="PANTHER" id="PTHR46928:SF1">
    <property type="entry name" value="MESENCHYME-SPECIFIC CELL SURFACE GLYCOPROTEIN"/>
    <property type="match status" value="1"/>
</dbReference>
<feature type="signal peptide" evidence="1">
    <location>
        <begin position="1"/>
        <end position="27"/>
    </location>
</feature>
<accession>A0A1Z4LW35</accession>
<dbReference type="Proteomes" id="UP000218418">
    <property type="component" value="Chromosome"/>
</dbReference>